<sequence length="372" mass="42883">MTSKIYRRITPIVDSSDSETELNHSVFENINPANMKTPYSTSKSRLKRRNTNVPAEDDVELHTPLSSKINHRITPIADSSDSETELYHSVFEDRKATNMKTPSSTSRRRRKRRIISINVASDDEEETDRSNDSRVNRAPAKRQKRCPTINPDKVKRNLCTGQSSDSAKKYCDDHYSSEDDFQLSTNKCCSAALVVEDSEDEQDKQLSEEEEQQQQEGSGEGSNMESSTDDDSQSEEVSPEKEDQYKIYVQMILTIPYFDQAKKAIETLVESKKNLVGSSTWVRFKEWLEDCCFLKSEPLDKIKAKCEEFKVGCFCADRGRIYHELHHHDFELKKSCIEKVRAMGIESNEDIVNYCTDDEEWLNILYKIFESL</sequence>
<proteinExistence type="predicted"/>
<organism evidence="2 3">
    <name type="scientific">Desmophyllum pertusum</name>
    <dbReference type="NCBI Taxonomy" id="174260"/>
    <lineage>
        <taxon>Eukaryota</taxon>
        <taxon>Metazoa</taxon>
        <taxon>Cnidaria</taxon>
        <taxon>Anthozoa</taxon>
        <taxon>Hexacorallia</taxon>
        <taxon>Scleractinia</taxon>
        <taxon>Caryophylliina</taxon>
        <taxon>Caryophylliidae</taxon>
        <taxon>Desmophyllum</taxon>
    </lineage>
</organism>
<dbReference type="OrthoDB" id="21499at2759"/>
<feature type="compositionally biased region" description="Acidic residues" evidence="1">
    <location>
        <begin position="198"/>
        <end position="213"/>
    </location>
</feature>
<dbReference type="EMBL" id="MU825427">
    <property type="protein sequence ID" value="KAJ7389619.1"/>
    <property type="molecule type" value="Genomic_DNA"/>
</dbReference>
<feature type="compositionally biased region" description="Low complexity" evidence="1">
    <location>
        <begin position="214"/>
        <end position="226"/>
    </location>
</feature>
<protein>
    <submittedName>
        <fullName evidence="2">Uncharacterized protein</fullName>
    </submittedName>
</protein>
<evidence type="ECO:0000313" key="2">
    <source>
        <dbReference type="EMBL" id="KAJ7389619.1"/>
    </source>
</evidence>
<dbReference type="AlphaFoldDB" id="A0A9X0A0Y5"/>
<name>A0A9X0A0Y5_9CNID</name>
<accession>A0A9X0A0Y5</accession>
<reference evidence="2" key="1">
    <citation type="submission" date="2023-01" db="EMBL/GenBank/DDBJ databases">
        <title>Genome assembly of the deep-sea coral Lophelia pertusa.</title>
        <authorList>
            <person name="Herrera S."/>
            <person name="Cordes E."/>
        </authorList>
    </citation>
    <scope>NUCLEOTIDE SEQUENCE</scope>
    <source>
        <strain evidence="2">USNM1676648</strain>
        <tissue evidence="2">Polyp</tissue>
    </source>
</reference>
<evidence type="ECO:0000256" key="1">
    <source>
        <dbReference type="SAM" id="MobiDB-lite"/>
    </source>
</evidence>
<keyword evidence="3" id="KW-1185">Reference proteome</keyword>
<feature type="region of interest" description="Disordered" evidence="1">
    <location>
        <begin position="198"/>
        <end position="241"/>
    </location>
</feature>
<feature type="region of interest" description="Disordered" evidence="1">
    <location>
        <begin position="89"/>
        <end position="168"/>
    </location>
</feature>
<dbReference type="Proteomes" id="UP001163046">
    <property type="component" value="Unassembled WGS sequence"/>
</dbReference>
<gene>
    <name evidence="2" type="ORF">OS493_029958</name>
</gene>
<evidence type="ECO:0000313" key="3">
    <source>
        <dbReference type="Proteomes" id="UP001163046"/>
    </source>
</evidence>
<comment type="caution">
    <text evidence="2">The sequence shown here is derived from an EMBL/GenBank/DDBJ whole genome shotgun (WGS) entry which is preliminary data.</text>
</comment>